<reference evidence="1" key="1">
    <citation type="journal article" date="2021" name="Proc. Natl. Acad. Sci. U.S.A.">
        <title>A Catalog of Tens of Thousands of Viruses from Human Metagenomes Reveals Hidden Associations with Chronic Diseases.</title>
        <authorList>
            <person name="Tisza M.J."/>
            <person name="Buck C.B."/>
        </authorList>
    </citation>
    <scope>NUCLEOTIDE SEQUENCE</scope>
    <source>
        <strain evidence="1">Ctpvf97</strain>
    </source>
</reference>
<sequence>MNKVKIAYVLRGDVEREIKKQIRPANSPAQNRKLNAVRFGVEMLSTTELVEVQGKLVCDPLSADKPEAIGSEVRRKAREMLMEELERKGLIRYQMLNGVLYAGIRAAAPEEWRIIPTAGSVEQEG</sequence>
<dbReference type="EMBL" id="BK015944">
    <property type="protein sequence ID" value="DAF86410.1"/>
    <property type="molecule type" value="Genomic_DNA"/>
</dbReference>
<proteinExistence type="predicted"/>
<organism evidence="1">
    <name type="scientific">Myoviridae sp. ctpvf97</name>
    <dbReference type="NCBI Taxonomy" id="2825176"/>
    <lineage>
        <taxon>Viruses</taxon>
        <taxon>Duplodnaviria</taxon>
        <taxon>Heunggongvirae</taxon>
        <taxon>Uroviricota</taxon>
        <taxon>Caudoviricetes</taxon>
    </lineage>
</organism>
<name>A0A8S5TW08_9CAUD</name>
<protein>
    <submittedName>
        <fullName evidence="1">Uncharacterized protein</fullName>
    </submittedName>
</protein>
<evidence type="ECO:0000313" key="1">
    <source>
        <dbReference type="EMBL" id="DAF86410.1"/>
    </source>
</evidence>
<accession>A0A8S5TW08</accession>